<evidence type="ECO:0000256" key="1">
    <source>
        <dbReference type="SAM" id="Phobius"/>
    </source>
</evidence>
<accession>A0A6N7J2H0</accession>
<reference evidence="2" key="1">
    <citation type="journal article" date="2020" name="Appl. Environ. Microbiol.">
        <title>Medium-Chain Fatty Acid Synthesis by 'Candidatus Weimeria bifida' gen. nov., sp. nov., and 'Candidatus Pseudoramibacter fermentans' sp. nov.</title>
        <authorList>
            <person name="Scarborough M.J."/>
            <person name="Myers K.S."/>
            <person name="Donohue T.J."/>
            <person name="Noguera D.R."/>
        </authorList>
    </citation>
    <scope>NUCLEOTIDE SEQUENCE</scope>
    <source>
        <strain evidence="2">LCO1.1</strain>
    </source>
</reference>
<proteinExistence type="predicted"/>
<keyword evidence="1" id="KW-0812">Transmembrane</keyword>
<dbReference type="Pfam" id="PF13196">
    <property type="entry name" value="DUF4012"/>
    <property type="match status" value="1"/>
</dbReference>
<keyword evidence="3" id="KW-1185">Reference proteome</keyword>
<evidence type="ECO:0000313" key="2">
    <source>
        <dbReference type="EMBL" id="MQN02161.1"/>
    </source>
</evidence>
<sequence length="596" mass="65431">MNNFENSNKRKASGHRRKAVRIVIICLIVLICLVGICGVMALQSAKKMKPRVRNISTEMKAAVSDLKQGKADDAVSKLTNASQESKEISTEMQGPVWKVMELVPGIGKQIKSARTAIGLVGETDNKVLLPFAKLAKKYPMTALKTENGFNAKLLVAYMNFAEQVRPEVDKISEKMDTVDVSMLGIGDKVASYKKKISKLNNNLDTYLPLFKTIVGNGSDRRYLLIAQNLAEGRSIGGFMGSAAEVNVKNGELIIGDFHNASETLPSGRIPENVAETKEEVVLFDGEMRNSWDANYSPDYERAAQIWAACYETQHNTSLNGVLSLNTNIIPNLLKTADKELVLSDGTKVNSSNALQVLSHDLYYKYFNVANASSRSNVKADALFAETATKAQAAFLDGFSIDKTGQYKAFLDDAIKEGTLLGWMKDKKEEKVMISSGVSGKLKDTPESKWTTGFYWNFDPANKMGWFMNLKTSIGQKKKNSDGSVTYEVKGSIENIFDTSKDMTDASSYILGGYHGNLQGQLHLIAPEGASIGNVKTNNGLTLTKASYMGLEDYYGIRVKVAPGKTLEISYTVTLPAGVNHKLRVRETPSVTSYRSE</sequence>
<name>A0A6N7J2H0_9FIRM</name>
<dbReference type="Proteomes" id="UP000460257">
    <property type="component" value="Unassembled WGS sequence"/>
</dbReference>
<comment type="caution">
    <text evidence="2">The sequence shown here is derived from an EMBL/GenBank/DDBJ whole genome shotgun (WGS) entry which is preliminary data.</text>
</comment>
<dbReference type="EMBL" id="VOGC01000008">
    <property type="protein sequence ID" value="MQN02161.1"/>
    <property type="molecule type" value="Genomic_DNA"/>
</dbReference>
<protein>
    <submittedName>
        <fullName evidence="2">DUF4012 domain-containing protein</fullName>
    </submittedName>
</protein>
<gene>
    <name evidence="2" type="ORF">FRC54_09780</name>
</gene>
<dbReference type="InterPro" id="IPR025101">
    <property type="entry name" value="DUF4012"/>
</dbReference>
<keyword evidence="1" id="KW-1133">Transmembrane helix</keyword>
<dbReference type="AlphaFoldDB" id="A0A6N7J2H0"/>
<organism evidence="2 3">
    <name type="scientific">Candidatus Weimeria bifida</name>
    <dbReference type="NCBI Taxonomy" id="2599074"/>
    <lineage>
        <taxon>Bacteria</taxon>
        <taxon>Bacillati</taxon>
        <taxon>Bacillota</taxon>
        <taxon>Clostridia</taxon>
        <taxon>Lachnospirales</taxon>
        <taxon>Lachnospiraceae</taxon>
        <taxon>Candidatus Weimeria</taxon>
    </lineage>
</organism>
<feature type="transmembrane region" description="Helical" evidence="1">
    <location>
        <begin position="20"/>
        <end position="42"/>
    </location>
</feature>
<keyword evidence="1" id="KW-0472">Membrane</keyword>
<evidence type="ECO:0000313" key="3">
    <source>
        <dbReference type="Proteomes" id="UP000460257"/>
    </source>
</evidence>